<dbReference type="Proteomes" id="UP001148786">
    <property type="component" value="Unassembled WGS sequence"/>
</dbReference>
<organism evidence="2 3">
    <name type="scientific">Agrocybe chaxingu</name>
    <dbReference type="NCBI Taxonomy" id="84603"/>
    <lineage>
        <taxon>Eukaryota</taxon>
        <taxon>Fungi</taxon>
        <taxon>Dikarya</taxon>
        <taxon>Basidiomycota</taxon>
        <taxon>Agaricomycotina</taxon>
        <taxon>Agaricomycetes</taxon>
        <taxon>Agaricomycetidae</taxon>
        <taxon>Agaricales</taxon>
        <taxon>Agaricineae</taxon>
        <taxon>Strophariaceae</taxon>
        <taxon>Agrocybe</taxon>
    </lineage>
</organism>
<accession>A0A9W8JXQ1</accession>
<dbReference type="AlphaFoldDB" id="A0A9W8JXQ1"/>
<dbReference type="OrthoDB" id="3056352at2759"/>
<dbReference type="EMBL" id="JANKHO010002052">
    <property type="protein sequence ID" value="KAJ3495202.1"/>
    <property type="molecule type" value="Genomic_DNA"/>
</dbReference>
<protein>
    <submittedName>
        <fullName evidence="2">Uncharacterized protein</fullName>
    </submittedName>
</protein>
<feature type="region of interest" description="Disordered" evidence="1">
    <location>
        <begin position="286"/>
        <end position="306"/>
    </location>
</feature>
<keyword evidence="3" id="KW-1185">Reference proteome</keyword>
<feature type="compositionally biased region" description="Acidic residues" evidence="1">
    <location>
        <begin position="287"/>
        <end position="298"/>
    </location>
</feature>
<proteinExistence type="predicted"/>
<reference evidence="2" key="1">
    <citation type="submission" date="2022-07" db="EMBL/GenBank/DDBJ databases">
        <title>Genome Sequence of Agrocybe chaxingu.</title>
        <authorList>
            <person name="Buettner E."/>
        </authorList>
    </citation>
    <scope>NUCLEOTIDE SEQUENCE</scope>
    <source>
        <strain evidence="2">MP-N11</strain>
    </source>
</reference>
<evidence type="ECO:0000313" key="3">
    <source>
        <dbReference type="Proteomes" id="UP001148786"/>
    </source>
</evidence>
<name>A0A9W8JXQ1_9AGAR</name>
<evidence type="ECO:0000256" key="1">
    <source>
        <dbReference type="SAM" id="MobiDB-lite"/>
    </source>
</evidence>
<comment type="caution">
    <text evidence="2">The sequence shown here is derived from an EMBL/GenBank/DDBJ whole genome shotgun (WGS) entry which is preliminary data.</text>
</comment>
<gene>
    <name evidence="2" type="ORF">NLJ89_g10665</name>
</gene>
<evidence type="ECO:0000313" key="2">
    <source>
        <dbReference type="EMBL" id="KAJ3495202.1"/>
    </source>
</evidence>
<sequence>MLSPPPSPFLRRIPLNQRLLPKVVRPKKFVPPPCREKTAEERAAAHAKYVERRQRLYGLPCAIDVWLRHAMEQAAPPMVPANANSTALDSLLLHDMVECFMKVDRTEPDNTPNPRQPNELMEGPTFDLEVSSPSIVMANFEGEEGDINCPDWVTMVGTQGKTFFQPRTFMLEVLATVARQENTTGGKNMLDWCKCVSFLLSSEDTDDDTDGRGQKNQLHFSTIDHGFKGWQATKAAAKKKSKKKSTATKVVNAIKKKIEGEGSNATRLETRADFVSLLVSALNDVDGKEDEEATEDEGFPVGPKHRAPEILRLQVL</sequence>